<name>A0A6A6YWA3_9PEZI</name>
<feature type="region of interest" description="Disordered" evidence="1">
    <location>
        <begin position="166"/>
        <end position="187"/>
    </location>
</feature>
<evidence type="ECO:0000256" key="1">
    <source>
        <dbReference type="SAM" id="MobiDB-lite"/>
    </source>
</evidence>
<evidence type="ECO:0000313" key="2">
    <source>
        <dbReference type="EMBL" id="KAF2812799.1"/>
    </source>
</evidence>
<evidence type="ECO:0000313" key="3">
    <source>
        <dbReference type="Proteomes" id="UP000504636"/>
    </source>
</evidence>
<evidence type="ECO:0000313" key="4">
    <source>
        <dbReference type="RefSeq" id="XP_033579763.1"/>
    </source>
</evidence>
<sequence>MLFTSILSCWESARAPATVPQATRPAKRITRAIETSAPRPEGRLYSSIDHCSRSIGSINLGCGLSVFPHLREHRACSVDPPCPPRLPRSSSLLRPQPSLCASRELALLRTHHTVLPNVRPPTRKDITITEKKQLAGYNITVDKQIALADALADALAELIRTLKRSREQEPSPHAQAITDTESCVGGK</sequence>
<dbReference type="GeneID" id="54464307"/>
<organism evidence="2">
    <name type="scientific">Mytilinidion resinicola</name>
    <dbReference type="NCBI Taxonomy" id="574789"/>
    <lineage>
        <taxon>Eukaryota</taxon>
        <taxon>Fungi</taxon>
        <taxon>Dikarya</taxon>
        <taxon>Ascomycota</taxon>
        <taxon>Pezizomycotina</taxon>
        <taxon>Dothideomycetes</taxon>
        <taxon>Pleosporomycetidae</taxon>
        <taxon>Mytilinidiales</taxon>
        <taxon>Mytilinidiaceae</taxon>
        <taxon>Mytilinidion</taxon>
    </lineage>
</organism>
<reference evidence="2 4" key="1">
    <citation type="journal article" date="2020" name="Stud. Mycol.">
        <title>101 Dothideomycetes genomes: a test case for predicting lifestyles and emergence of pathogens.</title>
        <authorList>
            <person name="Haridas S."/>
            <person name="Albert R."/>
            <person name="Binder M."/>
            <person name="Bloem J."/>
            <person name="Labutti K."/>
            <person name="Salamov A."/>
            <person name="Andreopoulos B."/>
            <person name="Baker S."/>
            <person name="Barry K."/>
            <person name="Bills G."/>
            <person name="Bluhm B."/>
            <person name="Cannon C."/>
            <person name="Castanera R."/>
            <person name="Culley D."/>
            <person name="Daum C."/>
            <person name="Ezra D."/>
            <person name="Gonzalez J."/>
            <person name="Henrissat B."/>
            <person name="Kuo A."/>
            <person name="Liang C."/>
            <person name="Lipzen A."/>
            <person name="Lutzoni F."/>
            <person name="Magnuson J."/>
            <person name="Mondo S."/>
            <person name="Nolan M."/>
            <person name="Ohm R."/>
            <person name="Pangilinan J."/>
            <person name="Park H.-J."/>
            <person name="Ramirez L."/>
            <person name="Alfaro M."/>
            <person name="Sun H."/>
            <person name="Tritt A."/>
            <person name="Yoshinaga Y."/>
            <person name="Zwiers L.-H."/>
            <person name="Turgeon B."/>
            <person name="Goodwin S."/>
            <person name="Spatafora J."/>
            <person name="Crous P."/>
            <person name="Grigoriev I."/>
        </authorList>
    </citation>
    <scope>NUCLEOTIDE SEQUENCE</scope>
    <source>
        <strain evidence="2 4">CBS 304.34</strain>
    </source>
</reference>
<dbReference type="Proteomes" id="UP000504636">
    <property type="component" value="Unplaced"/>
</dbReference>
<keyword evidence="3" id="KW-1185">Reference proteome</keyword>
<dbReference type="EMBL" id="MU003696">
    <property type="protein sequence ID" value="KAF2812799.1"/>
    <property type="molecule type" value="Genomic_DNA"/>
</dbReference>
<dbReference type="AlphaFoldDB" id="A0A6A6YWA3"/>
<dbReference type="RefSeq" id="XP_033579763.1">
    <property type="nucleotide sequence ID" value="XM_033723414.1"/>
</dbReference>
<protein>
    <submittedName>
        <fullName evidence="2 4">Uncharacterized protein</fullName>
    </submittedName>
</protein>
<gene>
    <name evidence="2 4" type="ORF">BDZ99DRAFT_495973</name>
</gene>
<reference evidence="4" key="2">
    <citation type="submission" date="2020-04" db="EMBL/GenBank/DDBJ databases">
        <authorList>
            <consortium name="NCBI Genome Project"/>
        </authorList>
    </citation>
    <scope>NUCLEOTIDE SEQUENCE</scope>
    <source>
        <strain evidence="4">CBS 304.34</strain>
    </source>
</reference>
<proteinExistence type="predicted"/>
<accession>A0A6A6YWA3</accession>
<reference evidence="4" key="3">
    <citation type="submission" date="2025-04" db="UniProtKB">
        <authorList>
            <consortium name="RefSeq"/>
        </authorList>
    </citation>
    <scope>IDENTIFICATION</scope>
    <source>
        <strain evidence="4">CBS 304.34</strain>
    </source>
</reference>